<feature type="domain" description="Gram-positive cocci surface proteins LPxTG" evidence="7">
    <location>
        <begin position="475"/>
        <end position="513"/>
    </location>
</feature>
<evidence type="ECO:0000256" key="3">
    <source>
        <dbReference type="ARBA" id="ARBA00022729"/>
    </source>
</evidence>
<protein>
    <submittedName>
        <fullName evidence="8">Isopeptide-forming domain-containing fimbrial protein</fullName>
    </submittedName>
</protein>
<dbReference type="InterPro" id="IPR019931">
    <property type="entry name" value="LPXTG_anchor"/>
</dbReference>
<keyword evidence="2" id="KW-0964">Secreted</keyword>
<dbReference type="InterPro" id="IPR013783">
    <property type="entry name" value="Ig-like_fold"/>
</dbReference>
<keyword evidence="3 6" id="KW-0732">Signal</keyword>
<evidence type="ECO:0000256" key="2">
    <source>
        <dbReference type="ARBA" id="ARBA00022525"/>
    </source>
</evidence>
<feature type="chain" id="PRO_5036700738" evidence="6">
    <location>
        <begin position="27"/>
        <end position="513"/>
    </location>
</feature>
<dbReference type="NCBIfam" id="TIGR04226">
    <property type="entry name" value="RrgB_K2N_iso_D2"/>
    <property type="match status" value="1"/>
</dbReference>
<organism evidence="8 9">
    <name type="scientific">Guopingia tenuis</name>
    <dbReference type="NCBI Taxonomy" id="2763656"/>
    <lineage>
        <taxon>Bacteria</taxon>
        <taxon>Bacillati</taxon>
        <taxon>Bacillota</taxon>
        <taxon>Clostridia</taxon>
        <taxon>Christensenellales</taxon>
        <taxon>Christensenellaceae</taxon>
        <taxon>Guopingia</taxon>
    </lineage>
</organism>
<dbReference type="NCBIfam" id="TIGR01167">
    <property type="entry name" value="LPXTG_anchor"/>
    <property type="match status" value="1"/>
</dbReference>
<evidence type="ECO:0000256" key="5">
    <source>
        <dbReference type="SAM" id="Phobius"/>
    </source>
</evidence>
<sequence>MKRTRKPAFILLALLMTLLLAVPVFAAGNEYAIVIDNGSEGHIYEAYQIFAGDLSGEGILSNVVWGDSVNGGGLLAALQSADNEKYGSCTTAAQVAEALSGGEGIEATAADAEVFAQAAEGFLTSPKGSADAPSGGKYTISGLPAGYYLVKDKDSSLEGKPETYTNYIIKVIKNVEMAPKSGTTTSQKKVKDINDSQSSVYTDWQDSADYDIGDRIPFQLKATLPANYNTYGEYALTFHDTETRGLSFQRDSVKAYIDGKLVDAGDYSVVTEGLSDGYTFEVRFDNLKGITAAEGVQAGNNSTITVEYESVLNENAVIGAAGNPNTMHITFSNNPNGEGKGKTPDDTVIVFTYKVIVDKVNNRQEALPGAEFTLEKKIKGEPEDTWQTVAVLGTGGDLTTFAFAGLDDGDYRLTESKTPQGYNTIAPIEFTVTAEHDAALTSLSGNVATGELTFTAQPAGGSLETVVVNNQGVELPETGGIGTTIFYALGGVMVTGAGILLVVKRRMKSGHKE</sequence>
<keyword evidence="4" id="KW-0572">Peptidoglycan-anchor</keyword>
<dbReference type="Pfam" id="PF00746">
    <property type="entry name" value="Gram_pos_anchor"/>
    <property type="match status" value="1"/>
</dbReference>
<keyword evidence="1" id="KW-0134">Cell wall</keyword>
<keyword evidence="5" id="KW-0812">Transmembrane</keyword>
<feature type="transmembrane region" description="Helical" evidence="5">
    <location>
        <begin position="485"/>
        <end position="503"/>
    </location>
</feature>
<evidence type="ECO:0000256" key="4">
    <source>
        <dbReference type="ARBA" id="ARBA00023088"/>
    </source>
</evidence>
<dbReference type="Pfam" id="PF17802">
    <property type="entry name" value="SpaA"/>
    <property type="match status" value="1"/>
</dbReference>
<dbReference type="EMBL" id="JACRSS010000001">
    <property type="protein sequence ID" value="MBC8537932.1"/>
    <property type="molecule type" value="Genomic_DNA"/>
</dbReference>
<accession>A0A926HRZ8</accession>
<evidence type="ECO:0000259" key="7">
    <source>
        <dbReference type="PROSITE" id="PS50847"/>
    </source>
</evidence>
<dbReference type="AlphaFoldDB" id="A0A926HRZ8"/>
<dbReference type="Gene3D" id="2.60.40.10">
    <property type="entry name" value="Immunoglobulins"/>
    <property type="match status" value="1"/>
</dbReference>
<evidence type="ECO:0000313" key="9">
    <source>
        <dbReference type="Proteomes" id="UP000617951"/>
    </source>
</evidence>
<dbReference type="Proteomes" id="UP000617951">
    <property type="component" value="Unassembled WGS sequence"/>
</dbReference>
<feature type="signal peptide" evidence="6">
    <location>
        <begin position="1"/>
        <end position="26"/>
    </location>
</feature>
<name>A0A926HRZ8_9FIRM</name>
<evidence type="ECO:0000256" key="1">
    <source>
        <dbReference type="ARBA" id="ARBA00022512"/>
    </source>
</evidence>
<dbReference type="Gene3D" id="2.60.40.740">
    <property type="match status" value="1"/>
</dbReference>
<comment type="caution">
    <text evidence="8">The sequence shown here is derived from an EMBL/GenBank/DDBJ whole genome shotgun (WGS) entry which is preliminary data.</text>
</comment>
<dbReference type="RefSeq" id="WP_249279753.1">
    <property type="nucleotide sequence ID" value="NZ_JACRSS010000001.1"/>
</dbReference>
<evidence type="ECO:0000256" key="6">
    <source>
        <dbReference type="SAM" id="SignalP"/>
    </source>
</evidence>
<keyword evidence="5" id="KW-0472">Membrane</keyword>
<dbReference type="InterPro" id="IPR041033">
    <property type="entry name" value="SpaA_PFL_dom_1"/>
</dbReference>
<keyword evidence="9" id="KW-1185">Reference proteome</keyword>
<evidence type="ECO:0000313" key="8">
    <source>
        <dbReference type="EMBL" id="MBC8537932.1"/>
    </source>
</evidence>
<proteinExistence type="predicted"/>
<gene>
    <name evidence="8" type="ORF">H8693_03150</name>
</gene>
<keyword evidence="5" id="KW-1133">Transmembrane helix</keyword>
<dbReference type="PROSITE" id="PS50847">
    <property type="entry name" value="GRAM_POS_ANCHORING"/>
    <property type="match status" value="1"/>
</dbReference>
<dbReference type="InterPro" id="IPR026466">
    <property type="entry name" value="Fim_isopep_form_D2_dom"/>
</dbReference>
<reference evidence="8" key="1">
    <citation type="submission" date="2020-08" db="EMBL/GenBank/DDBJ databases">
        <title>Genome public.</title>
        <authorList>
            <person name="Liu C."/>
            <person name="Sun Q."/>
        </authorList>
    </citation>
    <scope>NUCLEOTIDE SEQUENCE</scope>
    <source>
        <strain evidence="8">NSJ-63</strain>
    </source>
</reference>